<reference evidence="4" key="1">
    <citation type="submission" date="2021-03" db="EMBL/GenBank/DDBJ databases">
        <authorList>
            <person name="Bekaert M."/>
        </authorList>
    </citation>
    <scope>NUCLEOTIDE SEQUENCE</scope>
</reference>
<dbReference type="Proteomes" id="UP000683360">
    <property type="component" value="Unassembled WGS sequence"/>
</dbReference>
<feature type="domain" description="Ig-like" evidence="3">
    <location>
        <begin position="22"/>
        <end position="131"/>
    </location>
</feature>
<evidence type="ECO:0000256" key="2">
    <source>
        <dbReference type="SAM" id="Phobius"/>
    </source>
</evidence>
<proteinExistence type="predicted"/>
<sequence>MKALRLLISDGYLYHWYGRRKPWSTMQKLNSSHGDEIFHEDMYARVGSTVTLSCEISKGASTPSWRKGLIVLTQGVEINRNVRGHGRLKAFIDGKFYNLKIYNITDHDFDTYWCETQQDNSIRAERTKIINLDKHTISAVSEPSPSESTGIHFGQSFYYSISATGVAVICLSIGCIYFINKCRKTTSKRNNPSSDDNEDQVGALNGNGTNNVMANEAVLGKYDRDSPHYETINENTLIEMSNFKSHKQPNQYMPLIGSEIEGLNNYSTPTTENKLTEFI</sequence>
<dbReference type="EC" id="2.7.11.1" evidence="4"/>
<dbReference type="EMBL" id="CAJPWZ010003202">
    <property type="protein sequence ID" value="CAG2254022.1"/>
    <property type="molecule type" value="Genomic_DNA"/>
</dbReference>
<comment type="caution">
    <text evidence="4">The sequence shown here is derived from an EMBL/GenBank/DDBJ whole genome shotgun (WGS) entry which is preliminary data.</text>
</comment>
<keyword evidence="2" id="KW-0472">Membrane</keyword>
<dbReference type="Gene3D" id="2.60.40.10">
    <property type="entry name" value="Immunoglobulins"/>
    <property type="match status" value="1"/>
</dbReference>
<dbReference type="AlphaFoldDB" id="A0A8S3V7E8"/>
<dbReference type="SMART" id="SM00409">
    <property type="entry name" value="IG"/>
    <property type="match status" value="1"/>
</dbReference>
<keyword evidence="2" id="KW-1133">Transmembrane helix</keyword>
<feature type="region of interest" description="Disordered" evidence="1">
    <location>
        <begin position="186"/>
        <end position="208"/>
    </location>
</feature>
<name>A0A8S3V7E8_MYTED</name>
<evidence type="ECO:0000256" key="1">
    <source>
        <dbReference type="SAM" id="MobiDB-lite"/>
    </source>
</evidence>
<dbReference type="SUPFAM" id="SSF48726">
    <property type="entry name" value="Immunoglobulin"/>
    <property type="match status" value="1"/>
</dbReference>
<keyword evidence="2" id="KW-0812">Transmembrane</keyword>
<dbReference type="InterPro" id="IPR003599">
    <property type="entry name" value="Ig_sub"/>
</dbReference>
<dbReference type="InterPro" id="IPR036179">
    <property type="entry name" value="Ig-like_dom_sf"/>
</dbReference>
<keyword evidence="4" id="KW-0808">Transferase</keyword>
<dbReference type="InterPro" id="IPR013783">
    <property type="entry name" value="Ig-like_fold"/>
</dbReference>
<evidence type="ECO:0000259" key="3">
    <source>
        <dbReference type="PROSITE" id="PS50835"/>
    </source>
</evidence>
<dbReference type="PROSITE" id="PS50835">
    <property type="entry name" value="IG_LIKE"/>
    <property type="match status" value="1"/>
</dbReference>
<evidence type="ECO:0000313" key="5">
    <source>
        <dbReference type="Proteomes" id="UP000683360"/>
    </source>
</evidence>
<protein>
    <submittedName>
        <fullName evidence="4">OBSCN</fullName>
        <ecNumber evidence="4">2.7.11.1</ecNumber>
    </submittedName>
</protein>
<keyword evidence="5" id="KW-1185">Reference proteome</keyword>
<gene>
    <name evidence="4" type="ORF">MEDL_65503</name>
</gene>
<accession>A0A8S3V7E8</accession>
<dbReference type="OrthoDB" id="10286027at2759"/>
<feature type="transmembrane region" description="Helical" evidence="2">
    <location>
        <begin position="157"/>
        <end position="179"/>
    </location>
</feature>
<dbReference type="InterPro" id="IPR007110">
    <property type="entry name" value="Ig-like_dom"/>
</dbReference>
<organism evidence="4 5">
    <name type="scientific">Mytilus edulis</name>
    <name type="common">Blue mussel</name>
    <dbReference type="NCBI Taxonomy" id="6550"/>
    <lineage>
        <taxon>Eukaryota</taxon>
        <taxon>Metazoa</taxon>
        <taxon>Spiralia</taxon>
        <taxon>Lophotrochozoa</taxon>
        <taxon>Mollusca</taxon>
        <taxon>Bivalvia</taxon>
        <taxon>Autobranchia</taxon>
        <taxon>Pteriomorphia</taxon>
        <taxon>Mytilida</taxon>
        <taxon>Mytiloidea</taxon>
        <taxon>Mytilidae</taxon>
        <taxon>Mytilinae</taxon>
        <taxon>Mytilus</taxon>
    </lineage>
</organism>
<evidence type="ECO:0000313" key="4">
    <source>
        <dbReference type="EMBL" id="CAG2254022.1"/>
    </source>
</evidence>
<dbReference type="GO" id="GO:0004674">
    <property type="term" value="F:protein serine/threonine kinase activity"/>
    <property type="evidence" value="ECO:0007669"/>
    <property type="project" value="UniProtKB-EC"/>
</dbReference>